<evidence type="ECO:0008006" key="2">
    <source>
        <dbReference type="Google" id="ProtNLM"/>
    </source>
</evidence>
<evidence type="ECO:0000313" key="1">
    <source>
        <dbReference type="EMBL" id="QNO54272.1"/>
    </source>
</evidence>
<dbReference type="SUPFAM" id="SSF55073">
    <property type="entry name" value="Nucleotide cyclase"/>
    <property type="match status" value="1"/>
</dbReference>
<sequence length="237" mass="27111">MGIVNDLENKVRDYLEGDYEVTETQTIPSVDNVPFGKKAKKMKLCAYCIDLRKSSELLTVHQKQTSGKIHKAFLAVASKVVLENGGEIRSFNGDSVLAFWPAYYQNQITTAVKAAMITKWFLDIRLSPLFERYKKIDFGIGIDWGDVYIVRAGIPRDTNNNDLVFIGKCVNFATAIANQAHEPNHVEISEVTYDNLEDDRIYSVSNGERVNMWKDGVVEWKDKKYRSKITNWYIPLE</sequence>
<reference evidence="1" key="1">
    <citation type="submission" date="2020-06" db="EMBL/GenBank/DDBJ databases">
        <title>Unique genomic features of the anaerobic methanotrophic archaea.</title>
        <authorList>
            <person name="Chadwick G.L."/>
            <person name="Skennerton C.T."/>
            <person name="Laso-Perez R."/>
            <person name="Leu A.O."/>
            <person name="Speth D.R."/>
            <person name="Yu H."/>
            <person name="Morgan-Lang C."/>
            <person name="Hatzenpichler R."/>
            <person name="Goudeau D."/>
            <person name="Malmstrom R."/>
            <person name="Brazelton W.J."/>
            <person name="Woyke T."/>
            <person name="Hallam S.J."/>
            <person name="Tyson G.W."/>
            <person name="Wegener G."/>
            <person name="Boetius A."/>
            <person name="Orphan V."/>
        </authorList>
    </citation>
    <scope>NUCLEOTIDE SEQUENCE</scope>
</reference>
<protein>
    <recommendedName>
        <fullName evidence="2">Guanylate cyclase domain-containing protein</fullName>
    </recommendedName>
</protein>
<dbReference type="EMBL" id="MT631574">
    <property type="protein sequence ID" value="QNO54272.1"/>
    <property type="molecule type" value="Genomic_DNA"/>
</dbReference>
<dbReference type="Gene3D" id="3.30.70.1230">
    <property type="entry name" value="Nucleotide cyclase"/>
    <property type="match status" value="1"/>
</dbReference>
<name>A0A7G9Z1Y8_9EURY</name>
<proteinExistence type="predicted"/>
<accession>A0A7G9Z1Y8</accession>
<dbReference type="InterPro" id="IPR029787">
    <property type="entry name" value="Nucleotide_cyclase"/>
</dbReference>
<organism evidence="1">
    <name type="scientific">Candidatus Methanophaga sp. ANME-1 ERB7</name>
    <dbReference type="NCBI Taxonomy" id="2759913"/>
    <lineage>
        <taxon>Archaea</taxon>
        <taxon>Methanobacteriati</taxon>
        <taxon>Methanobacteriota</taxon>
        <taxon>Stenosarchaea group</taxon>
        <taxon>Methanomicrobia</taxon>
        <taxon>Candidatus Methanophagales</taxon>
        <taxon>Candidatus Methanophagaceae</taxon>
        <taxon>Candidatus Methanophaga</taxon>
    </lineage>
</organism>
<dbReference type="AlphaFoldDB" id="A0A7G9Z1Y8"/>
<gene>
    <name evidence="1" type="ORF">FGBIHFOD_00012</name>
</gene>